<gene>
    <name evidence="12" type="ORF">I585_04088</name>
    <name evidence="11" type="ORF">UAI_01332</name>
</gene>
<dbReference type="PROSITE" id="PS50110">
    <property type="entry name" value="RESPONSE_REGULATORY"/>
    <property type="match status" value="1"/>
</dbReference>
<dbReference type="PATRIC" id="fig|1158601.3.peg.1298"/>
<organism evidence="11 13">
    <name type="scientific">Enterococcus malodoratus ATCC 43197</name>
    <dbReference type="NCBI Taxonomy" id="1158601"/>
    <lineage>
        <taxon>Bacteria</taxon>
        <taxon>Bacillati</taxon>
        <taxon>Bacillota</taxon>
        <taxon>Bacilli</taxon>
        <taxon>Lactobacillales</taxon>
        <taxon>Enterococcaceae</taxon>
        <taxon>Enterococcus</taxon>
    </lineage>
</organism>
<reference evidence="11 13" key="1">
    <citation type="submission" date="2013-02" db="EMBL/GenBank/DDBJ databases">
        <title>The Genome Sequence of Enterococcus malodoratus ATCC_43197.</title>
        <authorList>
            <consortium name="The Broad Institute Genome Sequencing Platform"/>
            <consortium name="The Broad Institute Genome Sequencing Center for Infectious Disease"/>
            <person name="Earl A.M."/>
            <person name="Gilmore M.S."/>
            <person name="Lebreton F."/>
            <person name="Walker B."/>
            <person name="Young S.K."/>
            <person name="Zeng Q."/>
            <person name="Gargeya S."/>
            <person name="Fitzgerald M."/>
            <person name="Haas B."/>
            <person name="Abouelleil A."/>
            <person name="Alvarado L."/>
            <person name="Arachchi H.M."/>
            <person name="Berlin A.M."/>
            <person name="Chapman S.B."/>
            <person name="Dewar J."/>
            <person name="Goldberg J."/>
            <person name="Griggs A."/>
            <person name="Gujja S."/>
            <person name="Hansen M."/>
            <person name="Howarth C."/>
            <person name="Imamovic A."/>
            <person name="Larimer J."/>
            <person name="McCowan C."/>
            <person name="Murphy C."/>
            <person name="Neiman D."/>
            <person name="Pearson M."/>
            <person name="Priest M."/>
            <person name="Roberts A."/>
            <person name="Saif S."/>
            <person name="Shea T."/>
            <person name="Sisk P."/>
            <person name="Sykes S."/>
            <person name="Wortman J."/>
            <person name="Nusbaum C."/>
            <person name="Birren B."/>
        </authorList>
    </citation>
    <scope>NUCLEOTIDE SEQUENCE [LARGE SCALE GENOMIC DNA]</scope>
    <source>
        <strain evidence="11 13">ATCC 43197</strain>
    </source>
</reference>
<dbReference type="FunFam" id="3.40.50.2300:FF:000001">
    <property type="entry name" value="DNA-binding response regulator PhoB"/>
    <property type="match status" value="1"/>
</dbReference>
<accession>R2RTT5</accession>
<evidence type="ECO:0000256" key="4">
    <source>
        <dbReference type="ARBA" id="ARBA00023015"/>
    </source>
</evidence>
<keyword evidence="6" id="KW-0804">Transcription</keyword>
<evidence type="ECO:0000259" key="10">
    <source>
        <dbReference type="PROSITE" id="PS50110"/>
    </source>
</evidence>
<keyword evidence="3" id="KW-0902">Two-component regulatory system</keyword>
<keyword evidence="5" id="KW-0238">DNA-binding</keyword>
<feature type="modified residue" description="4-aspartylphosphate" evidence="9">
    <location>
        <position position="53"/>
    </location>
</feature>
<keyword evidence="7" id="KW-0046">Antibiotic resistance</keyword>
<keyword evidence="2 9" id="KW-0597">Phosphoprotein</keyword>
<dbReference type="GO" id="GO:0071555">
    <property type="term" value="P:cell wall organization"/>
    <property type="evidence" value="ECO:0007669"/>
    <property type="project" value="UniProtKB-KW"/>
</dbReference>
<protein>
    <recommendedName>
        <fullName evidence="10">Response regulatory domain-containing protein</fullName>
    </recommendedName>
</protein>
<evidence type="ECO:0000313" key="12">
    <source>
        <dbReference type="EMBL" id="EOT64887.1"/>
    </source>
</evidence>
<dbReference type="EMBL" id="ASWA01000004">
    <property type="protein sequence ID" value="EOT64887.1"/>
    <property type="molecule type" value="Genomic_DNA"/>
</dbReference>
<evidence type="ECO:0000256" key="3">
    <source>
        <dbReference type="ARBA" id="ARBA00023012"/>
    </source>
</evidence>
<dbReference type="GO" id="GO:0000976">
    <property type="term" value="F:transcription cis-regulatory region binding"/>
    <property type="evidence" value="ECO:0007669"/>
    <property type="project" value="TreeGrafter"/>
</dbReference>
<evidence type="ECO:0000313" key="11">
    <source>
        <dbReference type="EMBL" id="EOH79354.1"/>
    </source>
</evidence>
<evidence type="ECO:0000256" key="5">
    <source>
        <dbReference type="ARBA" id="ARBA00023125"/>
    </source>
</evidence>
<dbReference type="Gene3D" id="6.10.250.690">
    <property type="match status" value="1"/>
</dbReference>
<proteinExistence type="predicted"/>
<dbReference type="Proteomes" id="UP000013783">
    <property type="component" value="Unassembled WGS sequence"/>
</dbReference>
<dbReference type="Pfam" id="PF00072">
    <property type="entry name" value="Response_reg"/>
    <property type="match status" value="1"/>
</dbReference>
<dbReference type="GO" id="GO:0005829">
    <property type="term" value="C:cytosol"/>
    <property type="evidence" value="ECO:0007669"/>
    <property type="project" value="TreeGrafter"/>
</dbReference>
<dbReference type="GO" id="GO:0006355">
    <property type="term" value="P:regulation of DNA-templated transcription"/>
    <property type="evidence" value="ECO:0007669"/>
    <property type="project" value="TreeGrafter"/>
</dbReference>
<dbReference type="RefSeq" id="WP_010740183.1">
    <property type="nucleotide sequence ID" value="NZ_KB946250.1"/>
</dbReference>
<dbReference type="PANTHER" id="PTHR48111">
    <property type="entry name" value="REGULATOR OF RPOS"/>
    <property type="match status" value="1"/>
</dbReference>
<dbReference type="EMBL" id="AJAK01000010">
    <property type="protein sequence ID" value="EOH79354.1"/>
    <property type="molecule type" value="Genomic_DNA"/>
</dbReference>
<dbReference type="InterPro" id="IPR011006">
    <property type="entry name" value="CheY-like_superfamily"/>
</dbReference>
<dbReference type="GO" id="GO:0000156">
    <property type="term" value="F:phosphorelay response regulator activity"/>
    <property type="evidence" value="ECO:0007669"/>
    <property type="project" value="TreeGrafter"/>
</dbReference>
<evidence type="ECO:0000313" key="13">
    <source>
        <dbReference type="Proteomes" id="UP000013783"/>
    </source>
</evidence>
<name>R2RTT5_9ENTE</name>
<keyword evidence="8" id="KW-0961">Cell wall biogenesis/degradation</keyword>
<keyword evidence="4" id="KW-0805">Transcription regulation</keyword>
<dbReference type="GO" id="GO:0032993">
    <property type="term" value="C:protein-DNA complex"/>
    <property type="evidence" value="ECO:0007669"/>
    <property type="project" value="TreeGrafter"/>
</dbReference>
<evidence type="ECO:0000313" key="14">
    <source>
        <dbReference type="Proteomes" id="UP000014148"/>
    </source>
</evidence>
<dbReference type="eggNOG" id="COG0745">
    <property type="taxonomic scope" value="Bacteria"/>
</dbReference>
<keyword evidence="1" id="KW-0678">Repressor</keyword>
<feature type="domain" description="Response regulatory" evidence="10">
    <location>
        <begin position="4"/>
        <end position="117"/>
    </location>
</feature>
<dbReference type="SMART" id="SM00448">
    <property type="entry name" value="REC"/>
    <property type="match status" value="1"/>
</dbReference>
<dbReference type="AlphaFoldDB" id="R2RTT5"/>
<evidence type="ECO:0000256" key="9">
    <source>
        <dbReference type="PROSITE-ProRule" id="PRU00169"/>
    </source>
</evidence>
<dbReference type="InterPro" id="IPR039420">
    <property type="entry name" value="WalR-like"/>
</dbReference>
<evidence type="ECO:0000256" key="6">
    <source>
        <dbReference type="ARBA" id="ARBA00023163"/>
    </source>
</evidence>
<keyword evidence="14" id="KW-1185">Reference proteome</keyword>
<comment type="caution">
    <text evidence="11">The sequence shown here is derived from an EMBL/GenBank/DDBJ whole genome shotgun (WGS) entry which is preliminary data.</text>
</comment>
<dbReference type="SUPFAM" id="SSF52172">
    <property type="entry name" value="CheY-like"/>
    <property type="match status" value="1"/>
</dbReference>
<reference evidence="12 14" key="2">
    <citation type="submission" date="2013-03" db="EMBL/GenBank/DDBJ databases">
        <title>The Genome Sequence of Enterococcus malodoratus ATCC_43197 (PacBio/Illumina hybrid assembly).</title>
        <authorList>
            <consortium name="The Broad Institute Genomics Platform"/>
            <consortium name="The Broad Institute Genome Sequencing Center for Infectious Disease"/>
            <person name="Earl A."/>
            <person name="Russ C."/>
            <person name="Gilmore M."/>
            <person name="Surin D."/>
            <person name="Walker B."/>
            <person name="Young S."/>
            <person name="Zeng Q."/>
            <person name="Gargeya S."/>
            <person name="Fitzgerald M."/>
            <person name="Haas B."/>
            <person name="Abouelleil A."/>
            <person name="Allen A.W."/>
            <person name="Alvarado L."/>
            <person name="Arachchi H.M."/>
            <person name="Berlin A.M."/>
            <person name="Chapman S.B."/>
            <person name="Gainer-Dewar J."/>
            <person name="Goldberg J."/>
            <person name="Griggs A."/>
            <person name="Gujja S."/>
            <person name="Hansen M."/>
            <person name="Howarth C."/>
            <person name="Imamovic A."/>
            <person name="Ireland A."/>
            <person name="Larimer J."/>
            <person name="McCowan C."/>
            <person name="Murphy C."/>
            <person name="Pearson M."/>
            <person name="Poon T.W."/>
            <person name="Priest M."/>
            <person name="Roberts A."/>
            <person name="Saif S."/>
            <person name="Shea T."/>
            <person name="Sisk P."/>
            <person name="Sykes S."/>
            <person name="Wortman J."/>
            <person name="Nusbaum C."/>
            <person name="Birren B."/>
        </authorList>
    </citation>
    <scope>NUCLEOTIDE SEQUENCE [LARGE SCALE GENOMIC DNA]</scope>
    <source>
        <strain evidence="12 14">ATCC 43197</strain>
    </source>
</reference>
<evidence type="ECO:0000256" key="7">
    <source>
        <dbReference type="ARBA" id="ARBA00023251"/>
    </source>
</evidence>
<dbReference type="Gene3D" id="3.40.50.2300">
    <property type="match status" value="1"/>
</dbReference>
<dbReference type="InterPro" id="IPR001789">
    <property type="entry name" value="Sig_transdc_resp-reg_receiver"/>
</dbReference>
<evidence type="ECO:0000256" key="2">
    <source>
        <dbReference type="ARBA" id="ARBA00022553"/>
    </source>
</evidence>
<dbReference type="Proteomes" id="UP000014148">
    <property type="component" value="Unassembled WGS sequence"/>
</dbReference>
<sequence length="166" mass="18760">MTYNILHVDDEKEIIKLLKMYLRNEQINHYEAANGREALAIMTEKKIDLLIVDIMMPEIDGFELIRTVRKNSNLPILVISARVEASDRIFGLEIGADDYLTKPFDPHEAIARVNALLRRYHALGVSKEAQIARLNVGNLALDTNACIASLFYNTSATRCVSLVFLI</sequence>
<dbReference type="PANTHER" id="PTHR48111:SF40">
    <property type="entry name" value="PHOSPHATE REGULON TRANSCRIPTIONAL REGULATORY PROTEIN PHOB"/>
    <property type="match status" value="1"/>
</dbReference>
<evidence type="ECO:0000256" key="8">
    <source>
        <dbReference type="ARBA" id="ARBA00023316"/>
    </source>
</evidence>
<evidence type="ECO:0000256" key="1">
    <source>
        <dbReference type="ARBA" id="ARBA00022491"/>
    </source>
</evidence>
<dbReference type="GO" id="GO:0046677">
    <property type="term" value="P:response to antibiotic"/>
    <property type="evidence" value="ECO:0007669"/>
    <property type="project" value="UniProtKB-KW"/>
</dbReference>